<dbReference type="AlphaFoldDB" id="A0A656AC64"/>
<organism evidence="1 2">
    <name type="scientific">Vibrio cholerae</name>
    <dbReference type="NCBI Taxonomy" id="666"/>
    <lineage>
        <taxon>Bacteria</taxon>
        <taxon>Pseudomonadati</taxon>
        <taxon>Pseudomonadota</taxon>
        <taxon>Gammaproteobacteria</taxon>
        <taxon>Vibrionales</taxon>
        <taxon>Vibrionaceae</taxon>
        <taxon>Vibrio</taxon>
    </lineage>
</organism>
<dbReference type="EMBL" id="CWQY01000022">
    <property type="protein sequence ID" value="CSD01501.1"/>
    <property type="molecule type" value="Genomic_DNA"/>
</dbReference>
<evidence type="ECO:0000313" key="1">
    <source>
        <dbReference type="EMBL" id="CSD01501.1"/>
    </source>
</evidence>
<protein>
    <submittedName>
        <fullName evidence="1">Uncharacterized protein</fullName>
    </submittedName>
</protein>
<reference evidence="1 2" key="1">
    <citation type="submission" date="2015-07" db="EMBL/GenBank/DDBJ databases">
        <authorList>
            <consortium name="Pathogen Informatics"/>
        </authorList>
    </citation>
    <scope>NUCLEOTIDE SEQUENCE [LARGE SCALE GENOMIC DNA]</scope>
    <source>
        <strain evidence="1 2">A316</strain>
    </source>
</reference>
<dbReference type="Proteomes" id="UP000041770">
    <property type="component" value="Unassembled WGS sequence"/>
</dbReference>
<gene>
    <name evidence="1" type="ORF">ERS013200_02897</name>
</gene>
<evidence type="ECO:0000313" key="2">
    <source>
        <dbReference type="Proteomes" id="UP000041770"/>
    </source>
</evidence>
<accession>A0A656AC64</accession>
<sequence>MFDLFCSGFTNQATVVTAHIINDRFIKTVTTDTHRRRVNHAIERDHRHFRRTTTDINHH</sequence>
<name>A0A656AC64_VIBCL</name>
<proteinExistence type="predicted"/>